<sequence>MYDLMLSPHARGTTVEQLHGLVGASGLVTTVQTSVGLDDTIGVIIEAAPRLAEDHDVMSNGLIVSRVGMYRIVWGVVSHPNGSLAVLTPLPAYENQPSDWIRHYMSEVLDPILALSGRGHRTGGGSNGSVTDSEFARAFEEAYV</sequence>
<dbReference type="Proteomes" id="UP000253868">
    <property type="component" value="Chromosome"/>
</dbReference>
<protein>
    <submittedName>
        <fullName evidence="1">Uncharacterized protein</fullName>
    </submittedName>
</protein>
<evidence type="ECO:0000313" key="2">
    <source>
        <dbReference type="Proteomes" id="UP000253868"/>
    </source>
</evidence>
<keyword evidence="2" id="KW-1185">Reference proteome</keyword>
<gene>
    <name evidence="1" type="ORF">DVK44_19020</name>
</gene>
<proteinExistence type="predicted"/>
<organism evidence="1 2">
    <name type="scientific">Streptomyces paludis</name>
    <dbReference type="NCBI Taxonomy" id="2282738"/>
    <lineage>
        <taxon>Bacteria</taxon>
        <taxon>Bacillati</taxon>
        <taxon>Actinomycetota</taxon>
        <taxon>Actinomycetes</taxon>
        <taxon>Kitasatosporales</taxon>
        <taxon>Streptomycetaceae</taxon>
        <taxon>Streptomyces</taxon>
    </lineage>
</organism>
<dbReference type="OrthoDB" id="3401328at2"/>
<dbReference type="AlphaFoldDB" id="A0A345HRS2"/>
<name>A0A345HRS2_9ACTN</name>
<accession>A0A345HRS2</accession>
<dbReference type="KEGG" id="spad:DVK44_19020"/>
<dbReference type="EMBL" id="CP031194">
    <property type="protein sequence ID" value="AXG79396.1"/>
    <property type="molecule type" value="Genomic_DNA"/>
</dbReference>
<reference evidence="2" key="1">
    <citation type="submission" date="2018-07" db="EMBL/GenBank/DDBJ databases">
        <authorList>
            <person name="Zhao J."/>
        </authorList>
    </citation>
    <scope>NUCLEOTIDE SEQUENCE [LARGE SCALE GENOMIC DNA]</scope>
    <source>
        <strain evidence="2">GSSD-12</strain>
    </source>
</reference>
<evidence type="ECO:0000313" key="1">
    <source>
        <dbReference type="EMBL" id="AXG79396.1"/>
    </source>
</evidence>
<dbReference type="RefSeq" id="WP_114660726.1">
    <property type="nucleotide sequence ID" value="NZ_CP031194.1"/>
</dbReference>